<dbReference type="AlphaFoldDB" id="A0A014M8C1"/>
<dbReference type="PANTHER" id="PTHR38781:SF1">
    <property type="entry name" value="ANTITOXIN DINJ-RELATED"/>
    <property type="match status" value="1"/>
</dbReference>
<accession>A0A014M8C1</accession>
<dbReference type="NCBIfam" id="TIGR02384">
    <property type="entry name" value="RelB_DinJ"/>
    <property type="match status" value="1"/>
</dbReference>
<dbReference type="EMBL" id="JFHN01000062">
    <property type="protein sequence ID" value="EXU74364.1"/>
    <property type="molecule type" value="Genomic_DNA"/>
</dbReference>
<dbReference type="InterPro" id="IPR013321">
    <property type="entry name" value="Arc_rbn_hlx_hlx"/>
</dbReference>
<dbReference type="RefSeq" id="WP_034939621.1">
    <property type="nucleotide sequence ID" value="NZ_JFHN01000062.1"/>
</dbReference>
<dbReference type="GO" id="GO:0043565">
    <property type="term" value="F:sequence-specific DNA binding"/>
    <property type="evidence" value="ECO:0007669"/>
    <property type="project" value="UniProtKB-ARBA"/>
</dbReference>
<dbReference type="PANTHER" id="PTHR38781">
    <property type="entry name" value="ANTITOXIN DINJ-RELATED"/>
    <property type="match status" value="1"/>
</dbReference>
<comment type="caution">
    <text evidence="3">The sequence shown here is derived from an EMBL/GenBank/DDBJ whole genome shotgun (WGS) entry which is preliminary data.</text>
</comment>
<sequence length="80" mass="9156">MATLNVRLDDKLKSKAYAVLNELDISPTEAVRLLFQYIAENERLPLKTLTVSDEEEELLKTVRERLASPRKGIKVTLDEL</sequence>
<gene>
    <name evidence="3" type="ORF">BG55_17235</name>
</gene>
<dbReference type="OrthoDB" id="7221783at2"/>
<reference evidence="3 4" key="1">
    <citation type="submission" date="2014-02" db="EMBL/GenBank/DDBJ databases">
        <title>Draft genome of Erwinia mallotivora strain BT-MARDI, a papaya dieback pathogen.</title>
        <authorList>
            <person name="Redzuan R."/>
            <person name="Abu Bakar N."/>
            <person name="Badrun R."/>
            <person name="Mohd Raih M.F."/>
            <person name="Rozano L."/>
            <person name="Mat Amin N."/>
        </authorList>
    </citation>
    <scope>NUCLEOTIDE SEQUENCE [LARGE SCALE GENOMIC DNA]</scope>
    <source>
        <strain evidence="3 4">BT-MARDI</strain>
    </source>
</reference>
<evidence type="ECO:0000313" key="3">
    <source>
        <dbReference type="EMBL" id="EXU74364.1"/>
    </source>
</evidence>
<keyword evidence="4" id="KW-1185">Reference proteome</keyword>
<evidence type="ECO:0000256" key="1">
    <source>
        <dbReference type="ARBA" id="ARBA00010562"/>
    </source>
</evidence>
<proteinExistence type="inferred from homology"/>
<dbReference type="GO" id="GO:0006351">
    <property type="term" value="P:DNA-templated transcription"/>
    <property type="evidence" value="ECO:0007669"/>
    <property type="project" value="TreeGrafter"/>
</dbReference>
<dbReference type="Pfam" id="PF04221">
    <property type="entry name" value="RelB"/>
    <property type="match status" value="1"/>
</dbReference>
<dbReference type="Gene3D" id="1.10.1220.10">
    <property type="entry name" value="Met repressor-like"/>
    <property type="match status" value="1"/>
</dbReference>
<keyword evidence="2" id="KW-1277">Toxin-antitoxin system</keyword>
<evidence type="ECO:0000313" key="4">
    <source>
        <dbReference type="Proteomes" id="UP000019918"/>
    </source>
</evidence>
<dbReference type="InterPro" id="IPR007337">
    <property type="entry name" value="RelB/DinJ"/>
</dbReference>
<dbReference type="Proteomes" id="UP000019918">
    <property type="component" value="Unassembled WGS sequence"/>
</dbReference>
<name>A0A014M8C1_9GAMM</name>
<protein>
    <submittedName>
        <fullName evidence="3">Bifunctional antitoxin/transcriptional repressor RelB</fullName>
    </submittedName>
</protein>
<dbReference type="GO" id="GO:0006355">
    <property type="term" value="P:regulation of DNA-templated transcription"/>
    <property type="evidence" value="ECO:0007669"/>
    <property type="project" value="InterPro"/>
</dbReference>
<dbReference type="NCBIfam" id="NF008412">
    <property type="entry name" value="PRK11235.1"/>
    <property type="match status" value="1"/>
</dbReference>
<evidence type="ECO:0000256" key="2">
    <source>
        <dbReference type="ARBA" id="ARBA00022649"/>
    </source>
</evidence>
<organism evidence="3 4">
    <name type="scientific">Erwinia mallotivora</name>
    <dbReference type="NCBI Taxonomy" id="69222"/>
    <lineage>
        <taxon>Bacteria</taxon>
        <taxon>Pseudomonadati</taxon>
        <taxon>Pseudomonadota</taxon>
        <taxon>Gammaproteobacteria</taxon>
        <taxon>Enterobacterales</taxon>
        <taxon>Erwiniaceae</taxon>
        <taxon>Erwinia</taxon>
    </lineage>
</organism>
<dbReference type="PATRIC" id="fig|69222.5.peg.3512"/>
<comment type="similarity">
    <text evidence="1">Belongs to the RelB/DinJ antitoxin family.</text>
</comment>